<feature type="region of interest" description="Disordered" evidence="9">
    <location>
        <begin position="1"/>
        <end position="46"/>
    </location>
</feature>
<keyword evidence="4" id="KW-0479">Metal-binding</keyword>
<sequence>MRETSEVLSSLWSRVSTRRQSPRSSTRPSAPAGTQPSPGGARSGARSFEVELRNSGVVVQVPAGTSILDAITRHGVLAPSHCRRGVCGTCQTTVLTGEIDHRDLVLTTEQRARGNAMMICVSRAAPGCDRIVLDL</sequence>
<accession>A0A848KPP3</accession>
<dbReference type="InterPro" id="IPR036010">
    <property type="entry name" value="2Fe-2S_ferredoxin-like_sf"/>
</dbReference>
<keyword evidence="6" id="KW-0408">Iron</keyword>
<reference evidence="11 12" key="1">
    <citation type="submission" date="2019-05" db="EMBL/GenBank/DDBJ databases">
        <authorList>
            <person name="Lee S.D."/>
        </authorList>
    </citation>
    <scope>NUCLEOTIDE SEQUENCE [LARGE SCALE GENOMIC DNA]</scope>
    <source>
        <strain evidence="11 12">YC2-7</strain>
    </source>
</reference>
<evidence type="ECO:0000256" key="1">
    <source>
        <dbReference type="ARBA" id="ARBA00007874"/>
    </source>
</evidence>
<evidence type="ECO:0000256" key="6">
    <source>
        <dbReference type="ARBA" id="ARBA00023004"/>
    </source>
</evidence>
<dbReference type="InterPro" id="IPR001041">
    <property type="entry name" value="2Fe-2S_ferredoxin-type"/>
</dbReference>
<name>A0A848KPP3_9NOCA</name>
<dbReference type="PROSITE" id="PS51085">
    <property type="entry name" value="2FE2S_FER_2"/>
    <property type="match status" value="1"/>
</dbReference>
<organism evidence="11 12">
    <name type="scientific">Antrihabitans stalactiti</name>
    <dbReference type="NCBI Taxonomy" id="2584121"/>
    <lineage>
        <taxon>Bacteria</taxon>
        <taxon>Bacillati</taxon>
        <taxon>Actinomycetota</taxon>
        <taxon>Actinomycetes</taxon>
        <taxon>Mycobacteriales</taxon>
        <taxon>Nocardiaceae</taxon>
        <taxon>Antrihabitans</taxon>
    </lineage>
</organism>
<keyword evidence="2" id="KW-0813">Transport</keyword>
<dbReference type="EMBL" id="VCQU01000013">
    <property type="protein sequence ID" value="NMN98904.1"/>
    <property type="molecule type" value="Genomic_DNA"/>
</dbReference>
<keyword evidence="3" id="KW-0001">2Fe-2S</keyword>
<dbReference type="GO" id="GO:0051537">
    <property type="term" value="F:2 iron, 2 sulfur cluster binding"/>
    <property type="evidence" value="ECO:0007669"/>
    <property type="project" value="UniProtKB-KW"/>
</dbReference>
<dbReference type="CDD" id="cd00207">
    <property type="entry name" value="fer2"/>
    <property type="match status" value="1"/>
</dbReference>
<dbReference type="Pfam" id="PF00111">
    <property type="entry name" value="Fer2"/>
    <property type="match status" value="1"/>
</dbReference>
<reference evidence="11 12" key="2">
    <citation type="submission" date="2020-06" db="EMBL/GenBank/DDBJ databases">
        <title>Antribacter stalactiti gen. nov., sp. nov., a new member of the family Nacardiaceae isolated from a cave.</title>
        <authorList>
            <person name="Kim I.S."/>
        </authorList>
    </citation>
    <scope>NUCLEOTIDE SEQUENCE [LARGE SCALE GENOMIC DNA]</scope>
    <source>
        <strain evidence="11 12">YC2-7</strain>
    </source>
</reference>
<keyword evidence="5" id="KW-0249">Electron transport</keyword>
<evidence type="ECO:0000256" key="7">
    <source>
        <dbReference type="ARBA" id="ARBA00023014"/>
    </source>
</evidence>
<evidence type="ECO:0000256" key="4">
    <source>
        <dbReference type="ARBA" id="ARBA00022723"/>
    </source>
</evidence>
<dbReference type="Proteomes" id="UP000535543">
    <property type="component" value="Unassembled WGS sequence"/>
</dbReference>
<keyword evidence="12" id="KW-1185">Reference proteome</keyword>
<feature type="compositionally biased region" description="Polar residues" evidence="9">
    <location>
        <begin position="1"/>
        <end position="12"/>
    </location>
</feature>
<evidence type="ECO:0000313" key="12">
    <source>
        <dbReference type="Proteomes" id="UP000535543"/>
    </source>
</evidence>
<evidence type="ECO:0000256" key="2">
    <source>
        <dbReference type="ARBA" id="ARBA00022448"/>
    </source>
</evidence>
<comment type="caution">
    <text evidence="11">The sequence shown here is derived from an EMBL/GenBank/DDBJ whole genome shotgun (WGS) entry which is preliminary data.</text>
</comment>
<protein>
    <submittedName>
        <fullName evidence="11">2Fe-2S iron-sulfur cluster binding domain-containing protein</fullName>
    </submittedName>
</protein>
<dbReference type="AlphaFoldDB" id="A0A848KPP3"/>
<gene>
    <name evidence="11" type="ORF">FGL95_28105</name>
</gene>
<dbReference type="GO" id="GO:0046872">
    <property type="term" value="F:metal ion binding"/>
    <property type="evidence" value="ECO:0007669"/>
    <property type="project" value="UniProtKB-KW"/>
</dbReference>
<evidence type="ECO:0000256" key="3">
    <source>
        <dbReference type="ARBA" id="ARBA00022714"/>
    </source>
</evidence>
<dbReference type="InterPro" id="IPR012675">
    <property type="entry name" value="Beta-grasp_dom_sf"/>
</dbReference>
<dbReference type="InterPro" id="IPR006058">
    <property type="entry name" value="2Fe2S_fd_BS"/>
</dbReference>
<dbReference type="Gene3D" id="3.10.20.30">
    <property type="match status" value="1"/>
</dbReference>
<dbReference type="PROSITE" id="PS00197">
    <property type="entry name" value="2FE2S_FER_1"/>
    <property type="match status" value="1"/>
</dbReference>
<feature type="domain" description="2Fe-2S ferredoxin-type" evidence="10">
    <location>
        <begin position="48"/>
        <end position="135"/>
    </location>
</feature>
<evidence type="ECO:0000259" key="10">
    <source>
        <dbReference type="PROSITE" id="PS51085"/>
    </source>
</evidence>
<evidence type="ECO:0000256" key="5">
    <source>
        <dbReference type="ARBA" id="ARBA00022982"/>
    </source>
</evidence>
<evidence type="ECO:0000256" key="9">
    <source>
        <dbReference type="SAM" id="MobiDB-lite"/>
    </source>
</evidence>
<evidence type="ECO:0000256" key="8">
    <source>
        <dbReference type="ARBA" id="ARBA00034078"/>
    </source>
</evidence>
<proteinExistence type="inferred from homology"/>
<dbReference type="PANTHER" id="PTHR43112">
    <property type="entry name" value="FERREDOXIN"/>
    <property type="match status" value="1"/>
</dbReference>
<dbReference type="PANTHER" id="PTHR43112:SF3">
    <property type="entry name" value="FERREDOXIN-2, CHLOROPLASTIC"/>
    <property type="match status" value="1"/>
</dbReference>
<keyword evidence="7" id="KW-0411">Iron-sulfur</keyword>
<dbReference type="SUPFAM" id="SSF54292">
    <property type="entry name" value="2Fe-2S ferredoxin-like"/>
    <property type="match status" value="1"/>
</dbReference>
<evidence type="ECO:0000313" key="11">
    <source>
        <dbReference type="EMBL" id="NMN98904.1"/>
    </source>
</evidence>
<comment type="similarity">
    <text evidence="1">Belongs to the 2Fe2S plant-type ferredoxin family.</text>
</comment>
<comment type="cofactor">
    <cofactor evidence="8">
        <name>[2Fe-2S] cluster</name>
        <dbReference type="ChEBI" id="CHEBI:190135"/>
    </cofactor>
</comment>